<feature type="region of interest" description="Disordered" evidence="2">
    <location>
        <begin position="1"/>
        <end position="20"/>
    </location>
</feature>
<gene>
    <name evidence="3" type="ORF">JJB74_01180</name>
</gene>
<keyword evidence="1" id="KW-0175">Coiled coil</keyword>
<feature type="region of interest" description="Disordered" evidence="2">
    <location>
        <begin position="84"/>
        <end position="107"/>
    </location>
</feature>
<sequence>MTTLAKTPQIQDTSTSLNTSQANSIVAKNGKKEITVDTVYIPPLYNDKATPSSDWNDLVVDDPKVDTVALQTCLQKLSALCSENRSATENESTTDQSGETTETKTSFETTDGVVGAPKAQGGPVVTAEDTSIGKKFESGIDSAMQQVDQGNYMAALSTLMMLFLDLFAIEKKGNLDSLLQSLDRSAEKLEKMLKKIEDQINAQKGATDTQNGIAICAAFVQVFLQAIFLLRGSKLAVKQNKLMKESEQLGKSTDQLSSKLEKGEQVTKDLQKFVDQDLSRANTNTSAATQRQQMSEEVKTVADDLSTARKATTGIKNEAEKSISEELRDIEHTMKSNNHLISMCGVLNAIGQSAGALAAAPLTKDAQTYGKEKERIETEQQWETQYRSLDSSRSESWSQLFSAVLNNTQQVFSNQAESQKFAARNTA</sequence>
<accession>A0A934SMD2</accession>
<dbReference type="AlphaFoldDB" id="A0A934SMD2"/>
<feature type="coiled-coil region" evidence="1">
    <location>
        <begin position="175"/>
        <end position="206"/>
    </location>
</feature>
<evidence type="ECO:0000313" key="3">
    <source>
        <dbReference type="EMBL" id="MBK4733231.1"/>
    </source>
</evidence>
<evidence type="ECO:0000256" key="1">
    <source>
        <dbReference type="SAM" id="Coils"/>
    </source>
</evidence>
<dbReference type="RefSeq" id="WP_200589862.1">
    <property type="nucleotide sequence ID" value="NZ_JAEPBG010000001.1"/>
</dbReference>
<dbReference type="EMBL" id="JAEPBG010000001">
    <property type="protein sequence ID" value="MBK4733231.1"/>
    <property type="molecule type" value="Genomic_DNA"/>
</dbReference>
<evidence type="ECO:0000256" key="2">
    <source>
        <dbReference type="SAM" id="MobiDB-lite"/>
    </source>
</evidence>
<feature type="compositionally biased region" description="Polar residues" evidence="2">
    <location>
        <begin position="84"/>
        <end position="98"/>
    </location>
</feature>
<protein>
    <submittedName>
        <fullName evidence="3">Uncharacterized protein</fullName>
    </submittedName>
</protein>
<organism evidence="3 4">
    <name type="scientific">Noviherbaspirillum pedocola</name>
    <dbReference type="NCBI Taxonomy" id="2801341"/>
    <lineage>
        <taxon>Bacteria</taxon>
        <taxon>Pseudomonadati</taxon>
        <taxon>Pseudomonadota</taxon>
        <taxon>Betaproteobacteria</taxon>
        <taxon>Burkholderiales</taxon>
        <taxon>Oxalobacteraceae</taxon>
        <taxon>Noviherbaspirillum</taxon>
    </lineage>
</organism>
<name>A0A934SMD2_9BURK</name>
<proteinExistence type="predicted"/>
<reference evidence="3" key="1">
    <citation type="submission" date="2021-01" db="EMBL/GenBank/DDBJ databases">
        <title>Genome sequence of strain Noviherbaspirillum sp. DKR-6.</title>
        <authorList>
            <person name="Chaudhary D.K."/>
        </authorList>
    </citation>
    <scope>NUCLEOTIDE SEQUENCE</scope>
    <source>
        <strain evidence="3">DKR-6</strain>
    </source>
</reference>
<comment type="caution">
    <text evidence="3">The sequence shown here is derived from an EMBL/GenBank/DDBJ whole genome shotgun (WGS) entry which is preliminary data.</text>
</comment>
<keyword evidence="4" id="KW-1185">Reference proteome</keyword>
<evidence type="ECO:0000313" key="4">
    <source>
        <dbReference type="Proteomes" id="UP000622890"/>
    </source>
</evidence>
<dbReference type="Proteomes" id="UP000622890">
    <property type="component" value="Unassembled WGS sequence"/>
</dbReference>